<organism evidence="1 2">
    <name type="scientific">Neurospora tetrasperma (strain FGSC 2508 / ATCC MYA-4615 / P0657)</name>
    <dbReference type="NCBI Taxonomy" id="510951"/>
    <lineage>
        <taxon>Eukaryota</taxon>
        <taxon>Fungi</taxon>
        <taxon>Dikarya</taxon>
        <taxon>Ascomycota</taxon>
        <taxon>Pezizomycotina</taxon>
        <taxon>Sordariomycetes</taxon>
        <taxon>Sordariomycetidae</taxon>
        <taxon>Sordariales</taxon>
        <taxon>Sordariaceae</taxon>
        <taxon>Neurospora</taxon>
    </lineage>
</organism>
<proteinExistence type="predicted"/>
<gene>
    <name evidence="1" type="ORF">NEUTE1DRAFT_101133</name>
</gene>
<dbReference type="EMBL" id="GL891304">
    <property type="protein sequence ID" value="EGO58265.1"/>
    <property type="molecule type" value="Genomic_DNA"/>
</dbReference>
<dbReference type="RefSeq" id="XP_009851318.1">
    <property type="nucleotide sequence ID" value="XM_009853016.1"/>
</dbReference>
<evidence type="ECO:0000313" key="1">
    <source>
        <dbReference type="EMBL" id="EGO58265.1"/>
    </source>
</evidence>
<dbReference type="GeneID" id="20821729"/>
<sequence length="81" mass="9484">MVVAFGAHADDATLDSHHRILAHKTVSYSVLNGRRKQFWLYAFYNRRVWPALRHTHDKDMGIGQLLRPSSAHQRHGSWRLH</sequence>
<protein>
    <submittedName>
        <fullName evidence="1">Uncharacterized protein</fullName>
    </submittedName>
</protein>
<dbReference type="KEGG" id="nte:NEUTE1DRAFT101133"/>
<evidence type="ECO:0000313" key="2">
    <source>
        <dbReference type="Proteomes" id="UP000008065"/>
    </source>
</evidence>
<keyword evidence="2" id="KW-1185">Reference proteome</keyword>
<name>F8MKN7_NEUT8</name>
<dbReference type="AlphaFoldDB" id="F8MKN7"/>
<dbReference type="Proteomes" id="UP000008065">
    <property type="component" value="Unassembled WGS sequence"/>
</dbReference>
<dbReference type="VEuPathDB" id="FungiDB:NEUTE1DRAFT_101133"/>
<reference evidence="2" key="1">
    <citation type="journal article" date="2011" name="Genetics">
        <title>Massive changes in genome architecture accompany the transition to self-fertility in the filamentous fungus Neurospora tetrasperma.</title>
        <authorList>
            <person name="Ellison C.E."/>
            <person name="Stajich J.E."/>
            <person name="Jacobson D.J."/>
            <person name="Natvig D.O."/>
            <person name="Lapidus A."/>
            <person name="Foster B."/>
            <person name="Aerts A."/>
            <person name="Riley R."/>
            <person name="Lindquist E.A."/>
            <person name="Grigoriev I.V."/>
            <person name="Taylor J.W."/>
        </authorList>
    </citation>
    <scope>NUCLEOTIDE SEQUENCE [LARGE SCALE GENOMIC DNA]</scope>
    <source>
        <strain evidence="2">FGSC 2508 / P0657</strain>
    </source>
</reference>
<accession>F8MKN7</accession>
<dbReference type="HOGENOM" id="CLU_2574457_0_0_1"/>